<evidence type="ECO:0000313" key="2">
    <source>
        <dbReference type="EMBL" id="VDB90589.1"/>
    </source>
</evidence>
<evidence type="ECO:0000313" key="3">
    <source>
        <dbReference type="Proteomes" id="UP000324639"/>
    </source>
</evidence>
<keyword evidence="1" id="KW-0732">Signal</keyword>
<feature type="chain" id="PRO_5040953382" evidence="1">
    <location>
        <begin position="22"/>
        <end position="52"/>
    </location>
</feature>
<proteinExistence type="predicted"/>
<feature type="signal peptide" evidence="1">
    <location>
        <begin position="1"/>
        <end position="21"/>
    </location>
</feature>
<protein>
    <submittedName>
        <fullName evidence="2">Bgt-55043</fullName>
    </submittedName>
</protein>
<evidence type="ECO:0000256" key="1">
    <source>
        <dbReference type="SAM" id="SignalP"/>
    </source>
</evidence>
<dbReference type="AlphaFoldDB" id="A0A9X9MK92"/>
<dbReference type="Proteomes" id="UP000324639">
    <property type="component" value="Chromosome Bgt_-08"/>
</dbReference>
<sequence>MEFAVIRLLVVFSGVVLVALASTPFRKETPETTFRAEKSQWMMEARLDNYFD</sequence>
<dbReference type="EMBL" id="LR026991">
    <property type="protein sequence ID" value="VDB90589.1"/>
    <property type="molecule type" value="Genomic_DNA"/>
</dbReference>
<reference evidence="2 3" key="1">
    <citation type="submission" date="2018-08" db="EMBL/GenBank/DDBJ databases">
        <authorList>
            <person name="Muller C M."/>
        </authorList>
    </citation>
    <scope>NUCLEOTIDE SEQUENCE [LARGE SCALE GENOMIC DNA]</scope>
</reference>
<accession>A0A9X9MK92</accession>
<name>A0A9X9MK92_BLUGR</name>
<keyword evidence="3" id="KW-1185">Reference proteome</keyword>
<gene>
    <name evidence="2" type="ORF">BGT96224V316_LOCUS6269</name>
</gene>
<organism evidence="2 3">
    <name type="scientific">Blumeria graminis f. sp. tritici</name>
    <dbReference type="NCBI Taxonomy" id="62690"/>
    <lineage>
        <taxon>Eukaryota</taxon>
        <taxon>Fungi</taxon>
        <taxon>Dikarya</taxon>
        <taxon>Ascomycota</taxon>
        <taxon>Pezizomycotina</taxon>
        <taxon>Leotiomycetes</taxon>
        <taxon>Erysiphales</taxon>
        <taxon>Erysiphaceae</taxon>
        <taxon>Blumeria</taxon>
    </lineage>
</organism>